<feature type="coiled-coil region" evidence="1">
    <location>
        <begin position="227"/>
        <end position="254"/>
    </location>
</feature>
<feature type="compositionally biased region" description="Basic and acidic residues" evidence="2">
    <location>
        <begin position="267"/>
        <end position="276"/>
    </location>
</feature>
<evidence type="ECO:0000256" key="1">
    <source>
        <dbReference type="SAM" id="Coils"/>
    </source>
</evidence>
<reference evidence="3" key="1">
    <citation type="journal article" date="2020" name="Stud. Mycol.">
        <title>101 Dothideomycetes genomes: a test case for predicting lifestyles and emergence of pathogens.</title>
        <authorList>
            <person name="Haridas S."/>
            <person name="Albert R."/>
            <person name="Binder M."/>
            <person name="Bloem J."/>
            <person name="Labutti K."/>
            <person name="Salamov A."/>
            <person name="Andreopoulos B."/>
            <person name="Baker S."/>
            <person name="Barry K."/>
            <person name="Bills G."/>
            <person name="Bluhm B."/>
            <person name="Cannon C."/>
            <person name="Castanera R."/>
            <person name="Culley D."/>
            <person name="Daum C."/>
            <person name="Ezra D."/>
            <person name="Gonzalez J."/>
            <person name="Henrissat B."/>
            <person name="Kuo A."/>
            <person name="Liang C."/>
            <person name="Lipzen A."/>
            <person name="Lutzoni F."/>
            <person name="Magnuson J."/>
            <person name="Mondo S."/>
            <person name="Nolan M."/>
            <person name="Ohm R."/>
            <person name="Pangilinan J."/>
            <person name="Park H.-J."/>
            <person name="Ramirez L."/>
            <person name="Alfaro M."/>
            <person name="Sun H."/>
            <person name="Tritt A."/>
            <person name="Yoshinaga Y."/>
            <person name="Zwiers L.-H."/>
            <person name="Turgeon B."/>
            <person name="Goodwin S."/>
            <person name="Spatafora J."/>
            <person name="Crous P."/>
            <person name="Grigoriev I."/>
        </authorList>
    </citation>
    <scope>NUCLEOTIDE SEQUENCE</scope>
    <source>
        <strain evidence="3">CBS 113389</strain>
    </source>
</reference>
<dbReference type="EMBL" id="MU001633">
    <property type="protein sequence ID" value="KAF2485875.1"/>
    <property type="molecule type" value="Genomic_DNA"/>
</dbReference>
<accession>A0A6A6Q0T7</accession>
<dbReference type="RefSeq" id="XP_033592444.1">
    <property type="nucleotide sequence ID" value="XM_033733134.1"/>
</dbReference>
<keyword evidence="1" id="KW-0175">Coiled coil</keyword>
<feature type="region of interest" description="Disordered" evidence="2">
    <location>
        <begin position="263"/>
        <end position="304"/>
    </location>
</feature>
<evidence type="ECO:0000313" key="3">
    <source>
        <dbReference type="EMBL" id="KAF2485875.1"/>
    </source>
</evidence>
<evidence type="ECO:0000313" key="4">
    <source>
        <dbReference type="Proteomes" id="UP000799767"/>
    </source>
</evidence>
<feature type="compositionally biased region" description="Basic and acidic residues" evidence="2">
    <location>
        <begin position="171"/>
        <end position="181"/>
    </location>
</feature>
<organism evidence="3 4">
    <name type="scientific">Neohortaea acidophila</name>
    <dbReference type="NCBI Taxonomy" id="245834"/>
    <lineage>
        <taxon>Eukaryota</taxon>
        <taxon>Fungi</taxon>
        <taxon>Dikarya</taxon>
        <taxon>Ascomycota</taxon>
        <taxon>Pezizomycotina</taxon>
        <taxon>Dothideomycetes</taxon>
        <taxon>Dothideomycetidae</taxon>
        <taxon>Mycosphaerellales</taxon>
        <taxon>Teratosphaeriaceae</taxon>
        <taxon>Neohortaea</taxon>
    </lineage>
</organism>
<name>A0A6A6Q0T7_9PEZI</name>
<feature type="compositionally biased region" description="Polar residues" evidence="2">
    <location>
        <begin position="1"/>
        <end position="20"/>
    </location>
</feature>
<proteinExistence type="predicted"/>
<dbReference type="OrthoDB" id="3650955at2759"/>
<evidence type="ECO:0000256" key="2">
    <source>
        <dbReference type="SAM" id="MobiDB-lite"/>
    </source>
</evidence>
<sequence length="399" mass="45065">MVATRRSLSTMDGQVDQQPPSDEDNIQFKKAMKKLQIDALPALRGETIKKEENAAVYHWRGSTYAVAQDTPQEWLDKEPTRYKKRKSTAPPESDEVQPAQTRKRARSPAAEVEAVEEEPAAKRPRRHTQNYTIDYKRPRTLSDFSPRKQRSLQPTGSPTPEKTARRTRPRPTREQMRREVPEVETAIAQARKQAKRLGFQVAPLPQHALAARQQARAKSTVELTVWLARMNSKVEKASQAYQQAKHEVERTLQLVQPAINTPAISSHDNEASRPDESLNQLTPASSTPKDINSSSTLDTPLLESTLSRRDSLTDIYHPDSPPTSDLPLQNKAGQTLRWSLPAKATADGRAEEAINKHRMPNESHGARRRRVKREMQLVRSWKEVDVDDDASEDVGGTVH</sequence>
<dbReference type="AlphaFoldDB" id="A0A6A6Q0T7"/>
<feature type="compositionally biased region" description="Polar residues" evidence="2">
    <location>
        <begin position="277"/>
        <end position="304"/>
    </location>
</feature>
<protein>
    <submittedName>
        <fullName evidence="3">Uncharacterized protein</fullName>
    </submittedName>
</protein>
<gene>
    <name evidence="3" type="ORF">BDY17DRAFT_294388</name>
</gene>
<dbReference type="Proteomes" id="UP000799767">
    <property type="component" value="Unassembled WGS sequence"/>
</dbReference>
<feature type="region of interest" description="Disordered" evidence="2">
    <location>
        <begin position="1"/>
        <end position="26"/>
    </location>
</feature>
<feature type="region of interest" description="Disordered" evidence="2">
    <location>
        <begin position="67"/>
        <end position="181"/>
    </location>
</feature>
<keyword evidence="4" id="KW-1185">Reference proteome</keyword>
<dbReference type="GeneID" id="54474136"/>